<feature type="transmembrane region" description="Helical" evidence="2">
    <location>
        <begin position="200"/>
        <end position="222"/>
    </location>
</feature>
<name>K0TJN3_THAOC</name>
<accession>K0TJN3</accession>
<feature type="non-terminal residue" evidence="3">
    <location>
        <position position="377"/>
    </location>
</feature>
<proteinExistence type="predicted"/>
<keyword evidence="4" id="KW-1185">Reference proteome</keyword>
<keyword evidence="2" id="KW-0472">Membrane</keyword>
<dbReference type="EMBL" id="AGNL01000955">
    <property type="protein sequence ID" value="EJK77384.1"/>
    <property type="molecule type" value="Genomic_DNA"/>
</dbReference>
<dbReference type="Proteomes" id="UP000266841">
    <property type="component" value="Unassembled WGS sequence"/>
</dbReference>
<evidence type="ECO:0000313" key="4">
    <source>
        <dbReference type="Proteomes" id="UP000266841"/>
    </source>
</evidence>
<dbReference type="InterPro" id="IPR036259">
    <property type="entry name" value="MFS_trans_sf"/>
</dbReference>
<keyword evidence="2" id="KW-1133">Transmembrane helix</keyword>
<feature type="transmembrane region" description="Helical" evidence="2">
    <location>
        <begin position="270"/>
        <end position="289"/>
    </location>
</feature>
<comment type="caution">
    <text evidence="3">The sequence shown here is derived from an EMBL/GenBank/DDBJ whole genome shotgun (WGS) entry which is preliminary data.</text>
</comment>
<evidence type="ECO:0000256" key="2">
    <source>
        <dbReference type="SAM" id="Phobius"/>
    </source>
</evidence>
<keyword evidence="2" id="KW-0812">Transmembrane</keyword>
<feature type="region of interest" description="Disordered" evidence="1">
    <location>
        <begin position="59"/>
        <end position="81"/>
    </location>
</feature>
<gene>
    <name evidence="3" type="ORF">THAOC_00788</name>
</gene>
<evidence type="ECO:0000313" key="3">
    <source>
        <dbReference type="EMBL" id="EJK77384.1"/>
    </source>
</evidence>
<reference evidence="3 4" key="1">
    <citation type="journal article" date="2012" name="Genome Biol.">
        <title>Genome and low-iron response of an oceanic diatom adapted to chronic iron limitation.</title>
        <authorList>
            <person name="Lommer M."/>
            <person name="Specht M."/>
            <person name="Roy A.S."/>
            <person name="Kraemer L."/>
            <person name="Andreson R."/>
            <person name="Gutowska M.A."/>
            <person name="Wolf J."/>
            <person name="Bergner S.V."/>
            <person name="Schilhabel M.B."/>
            <person name="Klostermeier U.C."/>
            <person name="Beiko R.G."/>
            <person name="Rosenstiel P."/>
            <person name="Hippler M."/>
            <person name="Laroche J."/>
        </authorList>
    </citation>
    <scope>NUCLEOTIDE SEQUENCE [LARGE SCALE GENOMIC DNA]</scope>
    <source>
        <strain evidence="3 4">CCMP1005</strain>
    </source>
</reference>
<feature type="transmembrane region" description="Helical" evidence="2">
    <location>
        <begin position="168"/>
        <end position="188"/>
    </location>
</feature>
<feature type="compositionally biased region" description="Polar residues" evidence="1">
    <location>
        <begin position="63"/>
        <end position="81"/>
    </location>
</feature>
<sequence>MFSAGLHHRHRLRLNLPPALDRAFDELASSIHRYRRNSSRALDELATTIHRHRDLLSKAADASENTSESEAKNPSENTSATLKSSFATQCTDCEGSNLSSESNAEGSGHSEEAQVKSKRANDIAALATLIAVFADGLNLMCCAPNYPMMVTVDLHPDSFPSVPFDTSTSLYLLVGAVQIGLVVSNFLFGSYIAKELGSRTSLIILMLGSVMMTVLLILQSTTVGCGYMCLLFSNDRAKADKYVGYLWGVKGMSAMGGALTLAFKSSLFLPLWPAAALNILAFIVVYVFVTEPRRTEETDNKLEEQGTADGEENHMREKVHIILGAILNGVGSAGYTRISLRNLPTGLRGIWGNPIMSESDYKFDILPPCPDWPDRLC</sequence>
<dbReference type="SUPFAM" id="SSF103473">
    <property type="entry name" value="MFS general substrate transporter"/>
    <property type="match status" value="1"/>
</dbReference>
<dbReference type="AlphaFoldDB" id="K0TJN3"/>
<feature type="transmembrane region" description="Helical" evidence="2">
    <location>
        <begin position="123"/>
        <end position="148"/>
    </location>
</feature>
<organism evidence="3 4">
    <name type="scientific">Thalassiosira oceanica</name>
    <name type="common">Marine diatom</name>
    <dbReference type="NCBI Taxonomy" id="159749"/>
    <lineage>
        <taxon>Eukaryota</taxon>
        <taxon>Sar</taxon>
        <taxon>Stramenopiles</taxon>
        <taxon>Ochrophyta</taxon>
        <taxon>Bacillariophyta</taxon>
        <taxon>Coscinodiscophyceae</taxon>
        <taxon>Thalassiosirophycidae</taxon>
        <taxon>Thalassiosirales</taxon>
        <taxon>Thalassiosiraceae</taxon>
        <taxon>Thalassiosira</taxon>
    </lineage>
</organism>
<evidence type="ECO:0000256" key="1">
    <source>
        <dbReference type="SAM" id="MobiDB-lite"/>
    </source>
</evidence>
<protein>
    <submittedName>
        <fullName evidence="3">Uncharacterized protein</fullName>
    </submittedName>
</protein>